<dbReference type="EMBL" id="HF935497">
    <property type="protein sequence ID" value="CCX30810.1"/>
    <property type="molecule type" value="Genomic_DNA"/>
</dbReference>
<sequence length="430" mass="48771">MTSFETPPRYPRMEMKPRLLVYRFIEELRDSSGQSIFVHTDYNERNEIIKKFCEIPCYLEETDNRQSLSKYPFVVRKFVGFDDEHKINVTFNDTSLHDYIASDHLDNGDNGQLISHSSRRLDGTQLWEIARFKWGFLVRPEKMSTMLRLFVLGFLQNVDIVSGPYLAAGLVADFVSLAFLRALAIPNTGFPLIGFTLDSSETIGSIRPNRSMLQNLFGLLFQAPKTSSYARGRELIRIGKQFGLKRFKWAEPGQNIAPWDIRPVYSTSSAVIHEIPDEVIDHEQYLASVVSVSPVVPDAVWTENPESLIEADLLPPTPMDLDICTISSPISDCTSKLSECNMDGTTGWYPVENCTTSPILVDDVVVPWTFDSTGLLMTHLMYPNNDVVLEALSPTSPQEDDGLSPQLPAKGYNRKDNLDKHWREKHIDLQ</sequence>
<proteinExistence type="predicted"/>
<reference evidence="2 3" key="1">
    <citation type="journal article" date="2013" name="PLoS Genet.">
        <title>The genome and development-dependent transcriptomes of Pyronema confluens: a window into fungal evolution.</title>
        <authorList>
            <person name="Traeger S."/>
            <person name="Altegoer F."/>
            <person name="Freitag M."/>
            <person name="Gabaldon T."/>
            <person name="Kempken F."/>
            <person name="Kumar A."/>
            <person name="Marcet-Houben M."/>
            <person name="Poggeler S."/>
            <person name="Stajich J.E."/>
            <person name="Nowrousian M."/>
        </authorList>
    </citation>
    <scope>NUCLEOTIDE SEQUENCE [LARGE SCALE GENOMIC DNA]</scope>
    <source>
        <strain evidence="3">CBS 100304</strain>
        <tissue evidence="2">Vegetative mycelium</tissue>
    </source>
</reference>
<evidence type="ECO:0000313" key="3">
    <source>
        <dbReference type="Proteomes" id="UP000018144"/>
    </source>
</evidence>
<organism evidence="2 3">
    <name type="scientific">Pyronema omphalodes (strain CBS 100304)</name>
    <name type="common">Pyronema confluens</name>
    <dbReference type="NCBI Taxonomy" id="1076935"/>
    <lineage>
        <taxon>Eukaryota</taxon>
        <taxon>Fungi</taxon>
        <taxon>Dikarya</taxon>
        <taxon>Ascomycota</taxon>
        <taxon>Pezizomycotina</taxon>
        <taxon>Pezizomycetes</taxon>
        <taxon>Pezizales</taxon>
        <taxon>Pyronemataceae</taxon>
        <taxon>Pyronema</taxon>
    </lineage>
</organism>
<accession>U4LNB7</accession>
<gene>
    <name evidence="2" type="ORF">PCON_09411</name>
</gene>
<evidence type="ECO:0000313" key="2">
    <source>
        <dbReference type="EMBL" id="CCX30810.1"/>
    </source>
</evidence>
<keyword evidence="3" id="KW-1185">Reference proteome</keyword>
<feature type="region of interest" description="Disordered" evidence="1">
    <location>
        <begin position="392"/>
        <end position="415"/>
    </location>
</feature>
<name>U4LNB7_PYROM</name>
<evidence type="ECO:0000256" key="1">
    <source>
        <dbReference type="SAM" id="MobiDB-lite"/>
    </source>
</evidence>
<protein>
    <submittedName>
        <fullName evidence="2">Uncharacterized protein</fullName>
    </submittedName>
</protein>
<dbReference type="OrthoDB" id="407106at2759"/>
<dbReference type="Proteomes" id="UP000018144">
    <property type="component" value="Unassembled WGS sequence"/>
</dbReference>
<dbReference type="AlphaFoldDB" id="U4LNB7"/>